<dbReference type="EMBL" id="FUWS01000004">
    <property type="protein sequence ID" value="SJZ92856.1"/>
    <property type="molecule type" value="Genomic_DNA"/>
</dbReference>
<dbReference type="GO" id="GO:0008703">
    <property type="term" value="F:5-amino-6-(5-phosphoribosylamino)uracil reductase activity"/>
    <property type="evidence" value="ECO:0007669"/>
    <property type="project" value="InterPro"/>
</dbReference>
<protein>
    <submittedName>
        <fullName evidence="2">Dihydrofolate reductase</fullName>
    </submittedName>
</protein>
<evidence type="ECO:0000313" key="2">
    <source>
        <dbReference type="EMBL" id="SJZ92856.1"/>
    </source>
</evidence>
<gene>
    <name evidence="2" type="ORF">SAMN02745673_01891</name>
</gene>
<dbReference type="STRING" id="1122192.SAMN02745673_01891"/>
<dbReference type="InterPro" id="IPR024072">
    <property type="entry name" value="DHFR-like_dom_sf"/>
</dbReference>
<keyword evidence="3" id="KW-1185">Reference proteome</keyword>
<name>A0A1T4PNM8_9ACTN</name>
<proteinExistence type="predicted"/>
<dbReference type="PANTHER" id="PTHR38011">
    <property type="entry name" value="DIHYDROFOLATE REDUCTASE FAMILY PROTEIN (AFU_ORTHOLOGUE AFUA_8G06820)"/>
    <property type="match status" value="1"/>
</dbReference>
<evidence type="ECO:0000313" key="3">
    <source>
        <dbReference type="Proteomes" id="UP000190637"/>
    </source>
</evidence>
<accession>A0A1T4PNM8</accession>
<dbReference type="Proteomes" id="UP000190637">
    <property type="component" value="Unassembled WGS sequence"/>
</dbReference>
<feature type="domain" description="Bacterial bifunctional deaminase-reductase C-terminal" evidence="1">
    <location>
        <begin position="21"/>
        <end position="97"/>
    </location>
</feature>
<dbReference type="GO" id="GO:0009231">
    <property type="term" value="P:riboflavin biosynthetic process"/>
    <property type="evidence" value="ECO:0007669"/>
    <property type="project" value="InterPro"/>
</dbReference>
<dbReference type="AlphaFoldDB" id="A0A1T4PNM8"/>
<dbReference type="InterPro" id="IPR050765">
    <property type="entry name" value="Riboflavin_Biosynth_HTPR"/>
</dbReference>
<reference evidence="2 3" key="1">
    <citation type="submission" date="2017-02" db="EMBL/GenBank/DDBJ databases">
        <authorList>
            <person name="Peterson S.W."/>
        </authorList>
    </citation>
    <scope>NUCLEOTIDE SEQUENCE [LARGE SCALE GENOMIC DNA]</scope>
    <source>
        <strain evidence="2 3">DSM 45154</strain>
    </source>
</reference>
<organism evidence="2 3">
    <name type="scientific">Marinactinospora thermotolerans DSM 45154</name>
    <dbReference type="NCBI Taxonomy" id="1122192"/>
    <lineage>
        <taxon>Bacteria</taxon>
        <taxon>Bacillati</taxon>
        <taxon>Actinomycetota</taxon>
        <taxon>Actinomycetes</taxon>
        <taxon>Streptosporangiales</taxon>
        <taxon>Nocardiopsidaceae</taxon>
        <taxon>Marinactinospora</taxon>
    </lineage>
</organism>
<evidence type="ECO:0000259" key="1">
    <source>
        <dbReference type="Pfam" id="PF01872"/>
    </source>
</evidence>
<dbReference type="OrthoDB" id="2313602at2"/>
<dbReference type="Pfam" id="PF01872">
    <property type="entry name" value="RibD_C"/>
    <property type="match status" value="1"/>
</dbReference>
<dbReference type="Gene3D" id="3.40.430.10">
    <property type="entry name" value="Dihydrofolate Reductase, subunit A"/>
    <property type="match status" value="1"/>
</dbReference>
<dbReference type="RefSeq" id="WP_078761226.1">
    <property type="nucleotide sequence ID" value="NZ_FUWS01000004.1"/>
</dbReference>
<dbReference type="PANTHER" id="PTHR38011:SF11">
    <property type="entry name" value="2,5-DIAMINO-6-RIBOSYLAMINO-4(3H)-PYRIMIDINONE 5'-PHOSPHATE REDUCTASE"/>
    <property type="match status" value="1"/>
</dbReference>
<sequence>MSTSWAAASPALRWDARLVRGDLLGEVARLKAEPGGDMDLGGPRLAASFLRLGLVGEFRLFVHPVVLGGGTPLFPPLERGYGLDLRETRVFGSGVVYLAYRRAAG</sequence>
<dbReference type="InterPro" id="IPR002734">
    <property type="entry name" value="RibDG_C"/>
</dbReference>
<dbReference type="SUPFAM" id="SSF53597">
    <property type="entry name" value="Dihydrofolate reductase-like"/>
    <property type="match status" value="1"/>
</dbReference>